<protein>
    <submittedName>
        <fullName evidence="3">Uncharacterized protein</fullName>
    </submittedName>
</protein>
<feature type="compositionally biased region" description="Low complexity" evidence="2">
    <location>
        <begin position="45"/>
        <end position="60"/>
    </location>
</feature>
<dbReference type="PROSITE" id="PS00107">
    <property type="entry name" value="PROTEIN_KINASE_ATP"/>
    <property type="match status" value="1"/>
</dbReference>
<dbReference type="AlphaFoldDB" id="A0A8R7PUP2"/>
<feature type="region of interest" description="Disordered" evidence="2">
    <location>
        <begin position="94"/>
        <end position="113"/>
    </location>
</feature>
<keyword evidence="1" id="KW-0067">ATP-binding</keyword>
<evidence type="ECO:0000256" key="2">
    <source>
        <dbReference type="SAM" id="MobiDB-lite"/>
    </source>
</evidence>
<feature type="binding site" evidence="1">
    <location>
        <position position="162"/>
    </location>
    <ligand>
        <name>ATP</name>
        <dbReference type="ChEBI" id="CHEBI:30616"/>
    </ligand>
</feature>
<proteinExistence type="predicted"/>
<sequence length="188" mass="19789">CPNPAAAAPAPPSPVSTPASKKHRTSSPFFPFSTPSPGPAHHLFSSSSVASPRASSKSPAPAGPKSPAPATPARRLLRLPFPPPSPAKHIRQALARRHVSPRPAIPEEDGDGGRGLDKGFGFNKGFAAKYDLGDEVGRGHFGYTCAAKIRKGARKGDAVAVKLIPKAKVMTCPQPLQTLEFGSLRWFF</sequence>
<dbReference type="EnsemblPlants" id="TuG1812G0300003323.01.T01">
    <property type="protein sequence ID" value="TuG1812G0300003323.01.T01.cds366014"/>
    <property type="gene ID" value="TuG1812G0300003323.01"/>
</dbReference>
<evidence type="ECO:0000313" key="3">
    <source>
        <dbReference type="EnsemblPlants" id="TuG1812G0300003319.01.T01.cds445517"/>
    </source>
</evidence>
<keyword evidence="4" id="KW-1185">Reference proteome</keyword>
<organism evidence="3 4">
    <name type="scientific">Triticum urartu</name>
    <name type="common">Red wild einkorn</name>
    <name type="synonym">Crithodium urartu</name>
    <dbReference type="NCBI Taxonomy" id="4572"/>
    <lineage>
        <taxon>Eukaryota</taxon>
        <taxon>Viridiplantae</taxon>
        <taxon>Streptophyta</taxon>
        <taxon>Embryophyta</taxon>
        <taxon>Tracheophyta</taxon>
        <taxon>Spermatophyta</taxon>
        <taxon>Magnoliopsida</taxon>
        <taxon>Liliopsida</taxon>
        <taxon>Poales</taxon>
        <taxon>Poaceae</taxon>
        <taxon>BOP clade</taxon>
        <taxon>Pooideae</taxon>
        <taxon>Triticodae</taxon>
        <taxon>Triticeae</taxon>
        <taxon>Triticinae</taxon>
        <taxon>Triticum</taxon>
    </lineage>
</organism>
<evidence type="ECO:0000256" key="1">
    <source>
        <dbReference type="PROSITE-ProRule" id="PRU10141"/>
    </source>
</evidence>
<feature type="compositionally biased region" description="Low complexity" evidence="2">
    <location>
        <begin position="26"/>
        <end position="35"/>
    </location>
</feature>
<dbReference type="Gramene" id="TuG1812G0300003323.01.T01">
    <property type="protein sequence ID" value="TuG1812G0300003323.01.T01.cds366014"/>
    <property type="gene ID" value="TuG1812G0300003323.01"/>
</dbReference>
<name>A0A8R7PUP2_TRIUA</name>
<keyword evidence="1" id="KW-0547">Nucleotide-binding</keyword>
<accession>A0A8R7PUP2</accession>
<dbReference type="EnsemblPlants" id="TuG1812G0300003319.01.T01">
    <property type="protein sequence ID" value="TuG1812G0300003319.01.T01.cds445517"/>
    <property type="gene ID" value="TuG1812G0300003319.01"/>
</dbReference>
<reference evidence="3" key="2">
    <citation type="submission" date="2018-03" db="EMBL/GenBank/DDBJ databases">
        <title>The Triticum urartu genome reveals the dynamic nature of wheat genome evolution.</title>
        <authorList>
            <person name="Ling H."/>
            <person name="Ma B."/>
            <person name="Shi X."/>
            <person name="Liu H."/>
            <person name="Dong L."/>
            <person name="Sun H."/>
            <person name="Cao Y."/>
            <person name="Gao Q."/>
            <person name="Zheng S."/>
            <person name="Li Y."/>
            <person name="Yu Y."/>
            <person name="Du H."/>
            <person name="Qi M."/>
            <person name="Li Y."/>
            <person name="Yu H."/>
            <person name="Cui Y."/>
            <person name="Wang N."/>
            <person name="Chen C."/>
            <person name="Wu H."/>
            <person name="Zhao Y."/>
            <person name="Zhang J."/>
            <person name="Li Y."/>
            <person name="Zhou W."/>
            <person name="Zhang B."/>
            <person name="Hu W."/>
            <person name="Eijk M."/>
            <person name="Tang J."/>
            <person name="Witsenboer H."/>
            <person name="Zhao S."/>
            <person name="Li Z."/>
            <person name="Zhang A."/>
            <person name="Wang D."/>
            <person name="Liang C."/>
        </authorList>
    </citation>
    <scope>NUCLEOTIDE SEQUENCE [LARGE SCALE GENOMIC DNA]</scope>
    <source>
        <strain evidence="3">cv. G1812</strain>
    </source>
</reference>
<feature type="compositionally biased region" description="Pro residues" evidence="2">
    <location>
        <begin position="61"/>
        <end position="70"/>
    </location>
</feature>
<reference evidence="3" key="3">
    <citation type="submission" date="2022-06" db="UniProtKB">
        <authorList>
            <consortium name="EnsemblPlants"/>
        </authorList>
    </citation>
    <scope>IDENTIFICATION</scope>
</reference>
<dbReference type="Gene3D" id="3.30.200.20">
    <property type="entry name" value="Phosphorylase Kinase, domain 1"/>
    <property type="match status" value="1"/>
</dbReference>
<dbReference type="GO" id="GO:0005524">
    <property type="term" value="F:ATP binding"/>
    <property type="evidence" value="ECO:0007669"/>
    <property type="project" value="UniProtKB-UniRule"/>
</dbReference>
<feature type="region of interest" description="Disordered" evidence="2">
    <location>
        <begin position="1"/>
        <end position="89"/>
    </location>
</feature>
<evidence type="ECO:0000313" key="4">
    <source>
        <dbReference type="Proteomes" id="UP000015106"/>
    </source>
</evidence>
<dbReference type="Proteomes" id="UP000015106">
    <property type="component" value="Chromosome 3"/>
</dbReference>
<dbReference type="Gramene" id="TuG1812G0300003319.01.T01">
    <property type="protein sequence ID" value="TuG1812G0300003319.01.T01.cds445517"/>
    <property type="gene ID" value="TuG1812G0300003319.01"/>
</dbReference>
<dbReference type="InterPro" id="IPR017441">
    <property type="entry name" value="Protein_kinase_ATP_BS"/>
</dbReference>
<feature type="compositionally biased region" description="Pro residues" evidence="2">
    <location>
        <begin position="1"/>
        <end position="15"/>
    </location>
</feature>
<reference evidence="4" key="1">
    <citation type="journal article" date="2013" name="Nature">
        <title>Draft genome of the wheat A-genome progenitor Triticum urartu.</title>
        <authorList>
            <person name="Ling H.Q."/>
            <person name="Zhao S."/>
            <person name="Liu D."/>
            <person name="Wang J."/>
            <person name="Sun H."/>
            <person name="Zhang C."/>
            <person name="Fan H."/>
            <person name="Li D."/>
            <person name="Dong L."/>
            <person name="Tao Y."/>
            <person name="Gao C."/>
            <person name="Wu H."/>
            <person name="Li Y."/>
            <person name="Cui Y."/>
            <person name="Guo X."/>
            <person name="Zheng S."/>
            <person name="Wang B."/>
            <person name="Yu K."/>
            <person name="Liang Q."/>
            <person name="Yang W."/>
            <person name="Lou X."/>
            <person name="Chen J."/>
            <person name="Feng M."/>
            <person name="Jian J."/>
            <person name="Zhang X."/>
            <person name="Luo G."/>
            <person name="Jiang Y."/>
            <person name="Liu J."/>
            <person name="Wang Z."/>
            <person name="Sha Y."/>
            <person name="Zhang B."/>
            <person name="Wu H."/>
            <person name="Tang D."/>
            <person name="Shen Q."/>
            <person name="Xue P."/>
            <person name="Zou S."/>
            <person name="Wang X."/>
            <person name="Liu X."/>
            <person name="Wang F."/>
            <person name="Yang Y."/>
            <person name="An X."/>
            <person name="Dong Z."/>
            <person name="Zhang K."/>
            <person name="Zhang X."/>
            <person name="Luo M.C."/>
            <person name="Dvorak J."/>
            <person name="Tong Y."/>
            <person name="Wang J."/>
            <person name="Yang H."/>
            <person name="Li Z."/>
            <person name="Wang D."/>
            <person name="Zhang A."/>
            <person name="Wang J."/>
        </authorList>
    </citation>
    <scope>NUCLEOTIDE SEQUENCE</scope>
    <source>
        <strain evidence="4">cv. G1812</strain>
    </source>
</reference>